<dbReference type="KEGG" id="vg:55412096"/>
<proteinExistence type="predicted"/>
<dbReference type="GeneID" id="55412096"/>
<protein>
    <submittedName>
        <fullName evidence="1">Uncharacterized protein</fullName>
    </submittedName>
</protein>
<accession>A0A6S4PD93</accession>
<sequence length="75" mass="8885">MNVYVLRYRTEYSDSDMVSVFNTLRGVMNRLEISDLHGNFDEGETFTIECMEVTSEEDSLERLNNIRKHYAEKNK</sequence>
<dbReference type="Proteomes" id="UP000505248">
    <property type="component" value="Segment"/>
</dbReference>
<evidence type="ECO:0000313" key="2">
    <source>
        <dbReference type="Proteomes" id="UP000505248"/>
    </source>
</evidence>
<dbReference type="EMBL" id="AP013538">
    <property type="protein sequence ID" value="BAQ93948.1"/>
    <property type="molecule type" value="Genomic_DNA"/>
</dbReference>
<reference evidence="1 2" key="1">
    <citation type="journal article" date="2013" name="PLoS Genet.">
        <title>Expanding the Marine Virosphere Using Metagenomics.</title>
        <authorList>
            <person name="Mizuno C.M."/>
            <person name="Rodriguez-Valera F."/>
            <person name="Kimes N.E."/>
            <person name="Ghai R."/>
        </authorList>
    </citation>
    <scope>NUCLEOTIDE SEQUENCE [LARGE SCALE GENOMIC DNA]</scope>
    <source>
        <strain evidence="1">UvMED-CGR-U-MedDCM-OCT-S45-C4</strain>
    </source>
</reference>
<dbReference type="RefSeq" id="YP_009778006.1">
    <property type="nucleotide sequence ID" value="NC_047709.1"/>
</dbReference>
<evidence type="ECO:0000313" key="1">
    <source>
        <dbReference type="EMBL" id="BAQ93948.1"/>
    </source>
</evidence>
<name>A0A6S4PD93_9CAUD</name>
<keyword evidence="2" id="KW-1185">Reference proteome</keyword>
<organism evidence="1 2">
    <name type="scientific">uncultured phage_MedDCM-OCT-S45-C4</name>
    <dbReference type="NCBI Taxonomy" id="2740801"/>
    <lineage>
        <taxon>Viruses</taxon>
        <taxon>Duplodnaviria</taxon>
        <taxon>Heunggongvirae</taxon>
        <taxon>Uroviricota</taxon>
        <taxon>Caudoviricetes</taxon>
        <taxon>Autographivirales</taxon>
        <taxon>Ashivirus</taxon>
        <taxon>Ashivirus S45C4</taxon>
    </lineage>
</organism>